<keyword evidence="1" id="KW-0812">Transmembrane</keyword>
<feature type="transmembrane region" description="Helical" evidence="1">
    <location>
        <begin position="74"/>
        <end position="94"/>
    </location>
</feature>
<keyword evidence="1" id="KW-1133">Transmembrane helix</keyword>
<dbReference type="Pfam" id="PF00563">
    <property type="entry name" value="EAL"/>
    <property type="match status" value="1"/>
</dbReference>
<feature type="transmembrane region" description="Helical" evidence="1">
    <location>
        <begin position="100"/>
        <end position="118"/>
    </location>
</feature>
<dbReference type="Proteomes" id="UP000199416">
    <property type="component" value="Unassembled WGS sequence"/>
</dbReference>
<feature type="transmembrane region" description="Helical" evidence="1">
    <location>
        <begin position="49"/>
        <end position="67"/>
    </location>
</feature>
<organism evidence="4 5">
    <name type="scientific">Geodermatophilus telluris</name>
    <dbReference type="NCBI Taxonomy" id="1190417"/>
    <lineage>
        <taxon>Bacteria</taxon>
        <taxon>Bacillati</taxon>
        <taxon>Actinomycetota</taxon>
        <taxon>Actinomycetes</taxon>
        <taxon>Geodermatophilales</taxon>
        <taxon>Geodermatophilaceae</taxon>
        <taxon>Geodermatophilus</taxon>
    </lineage>
</organism>
<sequence>MLPVRIPSTAPDVATARVMARTTGAFYAMGGTAVLALASVTGPRTDGRVLAVIGVVALTVALLLLVGGERLPRATFHVAVLGGTCLISLAVLAAPDPASAVAAAAIYVFVAVDSFLFFAWAPATAQFGLALVAQVGCLAAVRDVPAAVAVCTTLVCLAVAAVTGLLVQRASSASRDGLTGLLNRRGFDGVLDATRPGDPVALALLDLDRFKQVNDSHGHGAGDLLLRSVAVACRRAVPAATAVARLGGDEFALLLATGSSARALAGVEAVRAALPGCGFSAGVAVRADGESAADLLRRADAALYAAKAGGRGRSVLSGGDTSRVAVDLAAALAAGHVTVALQPIVSLADGGTVGVEALARWRDPVRGPVSPAEFVPAAEAAGLVGELGATVLRSACTDAGRLAAAWGRRVLLTVNVSGQELVCPDYAERVLQTLADTGWDPRDLVVEVTESLLEASSSPALGTLARLRRHGIGVAIDDFGTGWSSFSRLDTLPADYLKLDATFLATSTTSPRRAGMLRALLELGDTLGLTVVAEGVETAEQERLLVHLGCPLVQGWLYSAARPVDELVAAGPVPAPALR</sequence>
<accession>A0A1G6U0H3</accession>
<dbReference type="STRING" id="1190417.SAMN05660690_3994"/>
<reference evidence="5" key="1">
    <citation type="submission" date="2016-10" db="EMBL/GenBank/DDBJ databases">
        <authorList>
            <person name="Varghese N."/>
            <person name="Submissions S."/>
        </authorList>
    </citation>
    <scope>NUCLEOTIDE SEQUENCE [LARGE SCALE GENOMIC DNA]</scope>
    <source>
        <strain evidence="5">DSM 45421</strain>
    </source>
</reference>
<feature type="transmembrane region" description="Helical" evidence="1">
    <location>
        <begin position="25"/>
        <end position="43"/>
    </location>
</feature>
<dbReference type="PANTHER" id="PTHR33121:SF70">
    <property type="entry name" value="SIGNALING PROTEIN YKOW"/>
    <property type="match status" value="1"/>
</dbReference>
<feature type="domain" description="GGDEF" evidence="3">
    <location>
        <begin position="198"/>
        <end position="319"/>
    </location>
</feature>
<dbReference type="SMART" id="SM00052">
    <property type="entry name" value="EAL"/>
    <property type="match status" value="1"/>
</dbReference>
<dbReference type="CDD" id="cd01949">
    <property type="entry name" value="GGDEF"/>
    <property type="match status" value="1"/>
</dbReference>
<evidence type="ECO:0000313" key="4">
    <source>
        <dbReference type="EMBL" id="SDD34811.1"/>
    </source>
</evidence>
<gene>
    <name evidence="4" type="ORF">SAMN05660690_3994</name>
</gene>
<evidence type="ECO:0000313" key="5">
    <source>
        <dbReference type="Proteomes" id="UP000199416"/>
    </source>
</evidence>
<dbReference type="GO" id="GO:0071111">
    <property type="term" value="F:cyclic-guanylate-specific phosphodiesterase activity"/>
    <property type="evidence" value="ECO:0007669"/>
    <property type="project" value="InterPro"/>
</dbReference>
<evidence type="ECO:0000259" key="3">
    <source>
        <dbReference type="PROSITE" id="PS50887"/>
    </source>
</evidence>
<dbReference type="NCBIfam" id="TIGR00254">
    <property type="entry name" value="GGDEF"/>
    <property type="match status" value="1"/>
</dbReference>
<dbReference type="PROSITE" id="PS50887">
    <property type="entry name" value="GGDEF"/>
    <property type="match status" value="1"/>
</dbReference>
<dbReference type="AlphaFoldDB" id="A0A1G6U0H3"/>
<proteinExistence type="predicted"/>
<name>A0A1G6U0H3_9ACTN</name>
<dbReference type="SUPFAM" id="SSF55073">
    <property type="entry name" value="Nucleotide cyclase"/>
    <property type="match status" value="1"/>
</dbReference>
<dbReference type="Gene3D" id="3.30.70.270">
    <property type="match status" value="1"/>
</dbReference>
<dbReference type="InterPro" id="IPR001633">
    <property type="entry name" value="EAL_dom"/>
</dbReference>
<dbReference type="SUPFAM" id="SSF141868">
    <property type="entry name" value="EAL domain-like"/>
    <property type="match status" value="1"/>
</dbReference>
<dbReference type="SMART" id="SM00267">
    <property type="entry name" value="GGDEF"/>
    <property type="match status" value="1"/>
</dbReference>
<keyword evidence="1" id="KW-0472">Membrane</keyword>
<dbReference type="InterPro" id="IPR000160">
    <property type="entry name" value="GGDEF_dom"/>
</dbReference>
<evidence type="ECO:0000259" key="2">
    <source>
        <dbReference type="PROSITE" id="PS50883"/>
    </source>
</evidence>
<dbReference type="CDD" id="cd01948">
    <property type="entry name" value="EAL"/>
    <property type="match status" value="1"/>
</dbReference>
<keyword evidence="5" id="KW-1185">Reference proteome</keyword>
<dbReference type="Pfam" id="PF00990">
    <property type="entry name" value="GGDEF"/>
    <property type="match status" value="1"/>
</dbReference>
<dbReference type="InterPro" id="IPR035919">
    <property type="entry name" value="EAL_sf"/>
</dbReference>
<dbReference type="PROSITE" id="PS50883">
    <property type="entry name" value="EAL"/>
    <property type="match status" value="1"/>
</dbReference>
<dbReference type="InterPro" id="IPR029787">
    <property type="entry name" value="Nucleotide_cyclase"/>
</dbReference>
<protein>
    <submittedName>
        <fullName evidence="4">Diguanylate cyclase/phosphodiesterase</fullName>
    </submittedName>
</protein>
<dbReference type="Gene3D" id="3.20.20.450">
    <property type="entry name" value="EAL domain"/>
    <property type="match status" value="1"/>
</dbReference>
<dbReference type="InterPro" id="IPR043128">
    <property type="entry name" value="Rev_trsase/Diguanyl_cyclase"/>
</dbReference>
<evidence type="ECO:0000256" key="1">
    <source>
        <dbReference type="SAM" id="Phobius"/>
    </source>
</evidence>
<dbReference type="EMBL" id="FMZF01000007">
    <property type="protein sequence ID" value="SDD34811.1"/>
    <property type="molecule type" value="Genomic_DNA"/>
</dbReference>
<feature type="domain" description="EAL" evidence="2">
    <location>
        <begin position="321"/>
        <end position="575"/>
    </location>
</feature>
<dbReference type="PANTHER" id="PTHR33121">
    <property type="entry name" value="CYCLIC DI-GMP PHOSPHODIESTERASE PDEF"/>
    <property type="match status" value="1"/>
</dbReference>
<feature type="transmembrane region" description="Helical" evidence="1">
    <location>
        <begin position="147"/>
        <end position="167"/>
    </location>
</feature>
<dbReference type="InterPro" id="IPR050706">
    <property type="entry name" value="Cyclic-di-GMP_PDE-like"/>
</dbReference>